<name>A0ABT3KXN0_9BURK</name>
<evidence type="ECO:0000256" key="1">
    <source>
        <dbReference type="ARBA" id="ARBA00004418"/>
    </source>
</evidence>
<comment type="subcellular location">
    <subcellularLocation>
        <location evidence="1">Periplasm</location>
    </subcellularLocation>
</comment>
<gene>
    <name evidence="4" type="ORF">D5039_18635</name>
</gene>
<evidence type="ECO:0000313" key="4">
    <source>
        <dbReference type="EMBL" id="MCW5323082.1"/>
    </source>
</evidence>
<feature type="chain" id="PRO_5045683133" evidence="3">
    <location>
        <begin position="25"/>
        <end position="445"/>
    </location>
</feature>
<dbReference type="PANTHER" id="PTHR43649">
    <property type="entry name" value="ARABINOSE-BINDING PROTEIN-RELATED"/>
    <property type="match status" value="1"/>
</dbReference>
<evidence type="ECO:0000256" key="3">
    <source>
        <dbReference type="SAM" id="SignalP"/>
    </source>
</evidence>
<dbReference type="PANTHER" id="PTHR43649:SF14">
    <property type="entry name" value="BLR3389 PROTEIN"/>
    <property type="match status" value="1"/>
</dbReference>
<feature type="signal peptide" evidence="3">
    <location>
        <begin position="1"/>
        <end position="24"/>
    </location>
</feature>
<reference evidence="5" key="1">
    <citation type="submission" date="2023-07" db="EMBL/GenBank/DDBJ databases">
        <title>Verminephrobacter genomes.</title>
        <authorList>
            <person name="Lund M.B."/>
        </authorList>
    </citation>
    <scope>NUCLEOTIDE SEQUENCE [LARGE SCALE GENOMIC DNA]</scope>
    <source>
        <strain evidence="5">AtM5-05</strain>
    </source>
</reference>
<evidence type="ECO:0000313" key="5">
    <source>
        <dbReference type="Proteomes" id="UP001208935"/>
    </source>
</evidence>
<protein>
    <submittedName>
        <fullName evidence="4">Extracellular solute-binding protein</fullName>
    </submittedName>
</protein>
<dbReference type="Pfam" id="PF13416">
    <property type="entry name" value="SBP_bac_8"/>
    <property type="match status" value="1"/>
</dbReference>
<organism evidence="4 5">
    <name type="scientific">Verminephrobacter aporrectodeae subsp. tuberculatae</name>
    <dbReference type="NCBI Taxonomy" id="1110392"/>
    <lineage>
        <taxon>Bacteria</taxon>
        <taxon>Pseudomonadati</taxon>
        <taxon>Pseudomonadota</taxon>
        <taxon>Betaproteobacteria</taxon>
        <taxon>Burkholderiales</taxon>
        <taxon>Comamonadaceae</taxon>
        <taxon>Verminephrobacter</taxon>
    </lineage>
</organism>
<dbReference type="SUPFAM" id="SSF53850">
    <property type="entry name" value="Periplasmic binding protein-like II"/>
    <property type="match status" value="1"/>
</dbReference>
<proteinExistence type="inferred from homology"/>
<dbReference type="Proteomes" id="UP001208935">
    <property type="component" value="Unassembled WGS sequence"/>
</dbReference>
<sequence>MHSILRKTAAGIALAAGLSAPTLAQQKVEITLARFFGSCEADYGKSTDFKAARGECGIITTLVNNFNATNKENIVVKPQIVEWGPYYDQLTARIVARDVPTVAVMHDSSLGDYVGRKLVDPLDDGFQSVGIHTSDFTEHAKKGTVIGGKTYALPFDTWSWLWHINLNLMHKAGLTRTNGSPVLPTSPEELLAQARQFRQATGKPYFAWAATNSDAANVRSFLSLLYQQDADLFSAGSKPRLNVKSKEATQVLELMRKLYSEGLVAPNLDYGAANQTFVNGQAGVVVVGTWKIDDFIVQSEKVESPLYKGYTVVPFAQLYAKKAVFAGGHTWVMLRGGAKDEAQRKAALHFMKFLWENNGEWARTGHLPANRTVIEGAAFKSLPMRSNITEIATTGRGMPGSIPRQRAIETILGQEIGNMLLSKKPVAQVQEAAETRVNKLLDSVR</sequence>
<dbReference type="Gene3D" id="3.40.190.10">
    <property type="entry name" value="Periplasmic binding protein-like II"/>
    <property type="match status" value="1"/>
</dbReference>
<keyword evidence="3" id="KW-0732">Signal</keyword>
<dbReference type="RefSeq" id="WP_010101233.1">
    <property type="nucleotide sequence ID" value="NZ_QZCV01000005.1"/>
</dbReference>
<keyword evidence="5" id="KW-1185">Reference proteome</keyword>
<dbReference type="EMBL" id="QZCW01000003">
    <property type="protein sequence ID" value="MCW5323082.1"/>
    <property type="molecule type" value="Genomic_DNA"/>
</dbReference>
<accession>A0ABT3KXN0</accession>
<comment type="caution">
    <text evidence="4">The sequence shown here is derived from an EMBL/GenBank/DDBJ whole genome shotgun (WGS) entry which is preliminary data.</text>
</comment>
<dbReference type="InterPro" id="IPR006059">
    <property type="entry name" value="SBP"/>
</dbReference>
<dbReference type="InterPro" id="IPR050490">
    <property type="entry name" value="Bact_solute-bd_prot1"/>
</dbReference>
<comment type="similarity">
    <text evidence="2">Belongs to the bacterial solute-binding protein 1 family.</text>
</comment>
<evidence type="ECO:0000256" key="2">
    <source>
        <dbReference type="ARBA" id="ARBA00008520"/>
    </source>
</evidence>